<organism evidence="3 4">
    <name type="scientific">Donghicola mangrovi</name>
    <dbReference type="NCBI Taxonomy" id="2729614"/>
    <lineage>
        <taxon>Bacteria</taxon>
        <taxon>Pseudomonadati</taxon>
        <taxon>Pseudomonadota</taxon>
        <taxon>Alphaproteobacteria</taxon>
        <taxon>Rhodobacterales</taxon>
        <taxon>Roseobacteraceae</taxon>
        <taxon>Donghicola</taxon>
    </lineage>
</organism>
<evidence type="ECO:0000256" key="2">
    <source>
        <dbReference type="ARBA" id="ARBA00022840"/>
    </source>
</evidence>
<dbReference type="RefSeq" id="WP_177158786.1">
    <property type="nucleotide sequence ID" value="NZ_JABCJE010000012.1"/>
</dbReference>
<dbReference type="PANTHER" id="PTHR32309">
    <property type="entry name" value="TYROSINE-PROTEIN KINASE"/>
    <property type="match status" value="1"/>
</dbReference>
<evidence type="ECO:0000256" key="1">
    <source>
        <dbReference type="ARBA" id="ARBA00022741"/>
    </source>
</evidence>
<dbReference type="SUPFAM" id="SSF52540">
    <property type="entry name" value="P-loop containing nucleoside triphosphate hydrolases"/>
    <property type="match status" value="1"/>
</dbReference>
<dbReference type="GO" id="GO:0005886">
    <property type="term" value="C:plasma membrane"/>
    <property type="evidence" value="ECO:0007669"/>
    <property type="project" value="TreeGrafter"/>
</dbReference>
<keyword evidence="2" id="KW-0067">ATP-binding</keyword>
<evidence type="ECO:0000313" key="4">
    <source>
        <dbReference type="Proteomes" id="UP000592216"/>
    </source>
</evidence>
<keyword evidence="3" id="KW-0418">Kinase</keyword>
<sequence length="280" mass="32094">MERLQAALQKARAQRETVVGEPARLRKPRGNFGQTRRRRTAAIDEVWQSLPEMEVNTDVWQLHRLFAYKGGADAAPFDLLRTKLLRLVRQHKWKRVAILSANADAGKSTTVANLALSFARQKDIHAMAIDFDLRRPSMGRLLGQHLQNNMGQVLRGEIPFERHVRRLGMNMAFAMNDLPVHQPAELLQSQRTEDFIKQIEEKYSTDLILFDMPPMMVADDAHGFLRWVDAALIVIEAEKTPVKQIDILERQVAELTNVAGIVLNKCNYSDEYTGSYHDYY</sequence>
<dbReference type="GO" id="GO:0005524">
    <property type="term" value="F:ATP binding"/>
    <property type="evidence" value="ECO:0007669"/>
    <property type="project" value="UniProtKB-KW"/>
</dbReference>
<dbReference type="InterPro" id="IPR027417">
    <property type="entry name" value="P-loop_NTPase"/>
</dbReference>
<evidence type="ECO:0000313" key="3">
    <source>
        <dbReference type="EMBL" id="NVO25236.1"/>
    </source>
</evidence>
<dbReference type="InterPro" id="IPR033756">
    <property type="entry name" value="YlxH/NBP35"/>
</dbReference>
<dbReference type="Pfam" id="PF10609">
    <property type="entry name" value="ParA"/>
    <property type="match status" value="1"/>
</dbReference>
<keyword evidence="1" id="KW-0547">Nucleotide-binding</keyword>
<keyword evidence="3" id="KW-0808">Transferase</keyword>
<protein>
    <submittedName>
        <fullName evidence="3">CpsD/CapB family tyrosine-protein kinase</fullName>
    </submittedName>
</protein>
<dbReference type="InterPro" id="IPR005702">
    <property type="entry name" value="Wzc-like_C"/>
</dbReference>
<dbReference type="EMBL" id="JABCJE010000012">
    <property type="protein sequence ID" value="NVO25236.1"/>
    <property type="molecule type" value="Genomic_DNA"/>
</dbReference>
<comment type="caution">
    <text evidence="3">The sequence shown here is derived from an EMBL/GenBank/DDBJ whole genome shotgun (WGS) entry which is preliminary data.</text>
</comment>
<dbReference type="Gene3D" id="3.40.50.300">
    <property type="entry name" value="P-loop containing nucleotide triphosphate hydrolases"/>
    <property type="match status" value="1"/>
</dbReference>
<dbReference type="PANTHER" id="PTHR32309:SF13">
    <property type="entry name" value="FERRIC ENTEROBACTIN TRANSPORT PROTEIN FEPE"/>
    <property type="match status" value="1"/>
</dbReference>
<name>A0A850Q7W7_9RHOB</name>
<dbReference type="CDD" id="cd05387">
    <property type="entry name" value="BY-kinase"/>
    <property type="match status" value="1"/>
</dbReference>
<dbReference type="GO" id="GO:0004713">
    <property type="term" value="F:protein tyrosine kinase activity"/>
    <property type="evidence" value="ECO:0007669"/>
    <property type="project" value="TreeGrafter"/>
</dbReference>
<proteinExistence type="predicted"/>
<gene>
    <name evidence="3" type="ORF">HJ536_17910</name>
</gene>
<dbReference type="AlphaFoldDB" id="A0A850Q7W7"/>
<reference evidence="3 4" key="1">
    <citation type="submission" date="2020-04" db="EMBL/GenBank/DDBJ databases">
        <title>Donghicola sp., a member of the Rhodobacteraceae family isolated from mangrove forest in Thailand.</title>
        <authorList>
            <person name="Charoenyingcharoen P."/>
            <person name="Yukphan P."/>
        </authorList>
    </citation>
    <scope>NUCLEOTIDE SEQUENCE [LARGE SCALE GENOMIC DNA]</scope>
    <source>
        <strain evidence="3 4">B5-SW-15</strain>
    </source>
</reference>
<accession>A0A850Q7W7</accession>
<dbReference type="InterPro" id="IPR050445">
    <property type="entry name" value="Bact_polysacc_biosynth/exp"/>
</dbReference>
<dbReference type="Proteomes" id="UP000592216">
    <property type="component" value="Unassembled WGS sequence"/>
</dbReference>